<dbReference type="RefSeq" id="XP_040651835.1">
    <property type="nucleotide sequence ID" value="XM_040788063.1"/>
</dbReference>
<evidence type="ECO:0000313" key="6">
    <source>
        <dbReference type="EMBL" id="KXG53300.1"/>
    </source>
</evidence>
<dbReference type="GO" id="GO:0016787">
    <property type="term" value="F:hydrolase activity"/>
    <property type="evidence" value="ECO:0007669"/>
    <property type="project" value="UniProtKB-KW"/>
</dbReference>
<evidence type="ECO:0000256" key="3">
    <source>
        <dbReference type="RuleBase" id="RU361235"/>
    </source>
</evidence>
<keyword evidence="2 3" id="KW-0378">Hydrolase</keyword>
<keyword evidence="4" id="KW-0732">Signal</keyword>
<dbReference type="InterPro" id="IPR050309">
    <property type="entry name" value="Type-B_Carboxylest/Lipase"/>
</dbReference>
<dbReference type="InterPro" id="IPR029058">
    <property type="entry name" value="AB_hydrolase_fold"/>
</dbReference>
<evidence type="ECO:0000256" key="4">
    <source>
        <dbReference type="SAM" id="SignalP"/>
    </source>
</evidence>
<dbReference type="AlphaFoldDB" id="A0A135LWF6"/>
<evidence type="ECO:0000256" key="2">
    <source>
        <dbReference type="ARBA" id="ARBA00022801"/>
    </source>
</evidence>
<evidence type="ECO:0000259" key="5">
    <source>
        <dbReference type="Pfam" id="PF00135"/>
    </source>
</evidence>
<accession>A0A135LWF6</accession>
<sequence>MVAALLLTLVSVCLASKLPVVDLGYERHQAISFNSTHGIYNFTNIRYAAPPVGELRFQAPELPKQNREHVQNGSVGRICPQAAPLWSTKVQPAFILSYFYGQSFSGSTNISSYKYKPAELDPRTTEDCLFLDVVVPKKVFDRARGDAPKSRKNLAPVLVWIYGGGYVGGEKGNLDPTGLIERSMRGSDEGIVYVAMNYRLGAFGWLGGDSINANGTANAALHDQRLALDWVYKNIHLFGGDATRVTVMGESAGGGSILHQITAYGGKRGAVPFQQAILQSPGWVPMIGEEQQEDTLQQFLEILDVDTIEEARKLPSEKLIEANAYQVATKSQWGQFTYGPAVDGSFVPALPGQLLFGGGFDHNLNIMVGYNANEGLVFTSPDSVNSTGLGLQMKTLSPNTPEKVSDYILDVLYPPVYDGSHGYKDSIERTSLSIADLIFRCNTDYLSRAFYGDIYAYEFSIPPALHGQDVAYTFFNKGAEGIANVTVALAMQDYFTSFIQHGAPKSQLGPVFKMRGKDAQLVKIGNHTIQPVQDPTDSERCRFWQTAPYYKPT</sequence>
<dbReference type="Gene3D" id="3.40.50.1820">
    <property type="entry name" value="alpha/beta hydrolase"/>
    <property type="match status" value="1"/>
</dbReference>
<dbReference type="ESTHER" id="penpa-a0a135lwf6">
    <property type="family name" value="Fungal_carboxylesterase_lipase"/>
</dbReference>
<dbReference type="Pfam" id="PF00135">
    <property type="entry name" value="COesterase"/>
    <property type="match status" value="1"/>
</dbReference>
<dbReference type="EC" id="3.1.1.-" evidence="3"/>
<feature type="signal peptide" evidence="4">
    <location>
        <begin position="1"/>
        <end position="15"/>
    </location>
</feature>
<dbReference type="OMA" id="WGQFTYG"/>
<dbReference type="Proteomes" id="UP000070168">
    <property type="component" value="Unassembled WGS sequence"/>
</dbReference>
<evidence type="ECO:0000313" key="7">
    <source>
        <dbReference type="Proteomes" id="UP000070168"/>
    </source>
</evidence>
<dbReference type="InterPro" id="IPR019819">
    <property type="entry name" value="Carboxylesterase_B_CS"/>
</dbReference>
<keyword evidence="7" id="KW-1185">Reference proteome</keyword>
<dbReference type="PROSITE" id="PS00941">
    <property type="entry name" value="CARBOXYLESTERASE_B_2"/>
    <property type="match status" value="1"/>
</dbReference>
<feature type="domain" description="Carboxylesterase type B" evidence="5">
    <location>
        <begin position="35"/>
        <end position="544"/>
    </location>
</feature>
<dbReference type="EMBL" id="LHQR01000014">
    <property type="protein sequence ID" value="KXG53300.1"/>
    <property type="molecule type" value="Genomic_DNA"/>
</dbReference>
<dbReference type="SUPFAM" id="SSF53474">
    <property type="entry name" value="alpha/beta-Hydrolases"/>
    <property type="match status" value="1"/>
</dbReference>
<dbReference type="GO" id="GO:0017000">
    <property type="term" value="P:antibiotic biosynthetic process"/>
    <property type="evidence" value="ECO:0007669"/>
    <property type="project" value="UniProtKB-ARBA"/>
</dbReference>
<dbReference type="InterPro" id="IPR002018">
    <property type="entry name" value="CarbesteraseB"/>
</dbReference>
<organism evidence="6 7">
    <name type="scientific">Penicillium patulum</name>
    <name type="common">Penicillium griseofulvum</name>
    <dbReference type="NCBI Taxonomy" id="5078"/>
    <lineage>
        <taxon>Eukaryota</taxon>
        <taxon>Fungi</taxon>
        <taxon>Dikarya</taxon>
        <taxon>Ascomycota</taxon>
        <taxon>Pezizomycotina</taxon>
        <taxon>Eurotiomycetes</taxon>
        <taxon>Eurotiomycetidae</taxon>
        <taxon>Eurotiales</taxon>
        <taxon>Aspergillaceae</taxon>
        <taxon>Penicillium</taxon>
    </lineage>
</organism>
<evidence type="ECO:0000256" key="1">
    <source>
        <dbReference type="ARBA" id="ARBA00005964"/>
    </source>
</evidence>
<dbReference type="PROSITE" id="PS00122">
    <property type="entry name" value="CARBOXYLESTERASE_B_1"/>
    <property type="match status" value="1"/>
</dbReference>
<dbReference type="GO" id="GO:0072330">
    <property type="term" value="P:monocarboxylic acid biosynthetic process"/>
    <property type="evidence" value="ECO:0007669"/>
    <property type="project" value="UniProtKB-ARBA"/>
</dbReference>
<dbReference type="InterPro" id="IPR019826">
    <property type="entry name" value="Carboxylesterase_B_AS"/>
</dbReference>
<dbReference type="OrthoDB" id="408631at2759"/>
<dbReference type="PANTHER" id="PTHR11559">
    <property type="entry name" value="CARBOXYLESTERASE"/>
    <property type="match status" value="1"/>
</dbReference>
<comment type="caution">
    <text evidence="6">The sequence shown here is derived from an EMBL/GenBank/DDBJ whole genome shotgun (WGS) entry which is preliminary data.</text>
</comment>
<dbReference type="STRING" id="5078.A0A135LWF6"/>
<feature type="chain" id="PRO_5012655776" description="Carboxylic ester hydrolase" evidence="4">
    <location>
        <begin position="16"/>
        <end position="553"/>
    </location>
</feature>
<comment type="similarity">
    <text evidence="1 3">Belongs to the type-B carboxylesterase/lipase family.</text>
</comment>
<protein>
    <recommendedName>
        <fullName evidence="3">Carboxylic ester hydrolase</fullName>
        <ecNumber evidence="3">3.1.1.-</ecNumber>
    </recommendedName>
</protein>
<proteinExistence type="inferred from homology"/>
<dbReference type="GeneID" id="63703363"/>
<name>A0A135LWF6_PENPA</name>
<reference evidence="6 7" key="1">
    <citation type="journal article" date="2016" name="BMC Genomics">
        <title>Genome sequencing and secondary metabolism of the postharvest pathogen Penicillium griseofulvum.</title>
        <authorList>
            <person name="Banani H."/>
            <person name="Marcet-Houben M."/>
            <person name="Ballester A.R."/>
            <person name="Abbruscato P."/>
            <person name="Gonzalez-Candelas L."/>
            <person name="Gabaldon T."/>
            <person name="Spadaro D."/>
        </authorList>
    </citation>
    <scope>NUCLEOTIDE SEQUENCE [LARGE SCALE GENOMIC DNA]</scope>
    <source>
        <strain evidence="6 7">PG3</strain>
    </source>
</reference>
<gene>
    <name evidence="6" type="ORF">PGRI_003500</name>
</gene>